<reference evidence="2" key="1">
    <citation type="submission" date="2023-03" db="EMBL/GenBank/DDBJ databases">
        <title>Massive genome expansion in bonnet fungi (Mycena s.s.) driven by repeated elements and novel gene families across ecological guilds.</title>
        <authorList>
            <consortium name="Lawrence Berkeley National Laboratory"/>
            <person name="Harder C.B."/>
            <person name="Miyauchi S."/>
            <person name="Viragh M."/>
            <person name="Kuo A."/>
            <person name="Thoen E."/>
            <person name="Andreopoulos B."/>
            <person name="Lu D."/>
            <person name="Skrede I."/>
            <person name="Drula E."/>
            <person name="Henrissat B."/>
            <person name="Morin E."/>
            <person name="Kohler A."/>
            <person name="Barry K."/>
            <person name="LaButti K."/>
            <person name="Morin E."/>
            <person name="Salamov A."/>
            <person name="Lipzen A."/>
            <person name="Mereny Z."/>
            <person name="Hegedus B."/>
            <person name="Baldrian P."/>
            <person name="Stursova M."/>
            <person name="Weitz H."/>
            <person name="Taylor A."/>
            <person name="Grigoriev I.V."/>
            <person name="Nagy L.G."/>
            <person name="Martin F."/>
            <person name="Kauserud H."/>
        </authorList>
    </citation>
    <scope>NUCLEOTIDE SEQUENCE</scope>
    <source>
        <strain evidence="2">CBHHK002</strain>
    </source>
</reference>
<evidence type="ECO:0000313" key="3">
    <source>
        <dbReference type="Proteomes" id="UP001218218"/>
    </source>
</evidence>
<feature type="region of interest" description="Disordered" evidence="1">
    <location>
        <begin position="160"/>
        <end position="197"/>
    </location>
</feature>
<evidence type="ECO:0000313" key="2">
    <source>
        <dbReference type="EMBL" id="KAJ7305384.1"/>
    </source>
</evidence>
<feature type="region of interest" description="Disordered" evidence="1">
    <location>
        <begin position="108"/>
        <end position="135"/>
    </location>
</feature>
<dbReference type="Proteomes" id="UP001218218">
    <property type="component" value="Unassembled WGS sequence"/>
</dbReference>
<proteinExistence type="predicted"/>
<protein>
    <submittedName>
        <fullName evidence="2">Uncharacterized protein</fullName>
    </submittedName>
</protein>
<accession>A0AAD7EA97</accession>
<evidence type="ECO:0000256" key="1">
    <source>
        <dbReference type="SAM" id="MobiDB-lite"/>
    </source>
</evidence>
<keyword evidence="3" id="KW-1185">Reference proteome</keyword>
<dbReference type="AlphaFoldDB" id="A0AAD7EA97"/>
<feature type="compositionally biased region" description="Basic and acidic residues" evidence="1">
    <location>
        <begin position="119"/>
        <end position="129"/>
    </location>
</feature>
<gene>
    <name evidence="2" type="ORF">DFH08DRAFT_825078</name>
</gene>
<comment type="caution">
    <text evidence="2">The sequence shown here is derived from an EMBL/GenBank/DDBJ whole genome shotgun (WGS) entry which is preliminary data.</text>
</comment>
<organism evidence="2 3">
    <name type="scientific">Mycena albidolilacea</name>
    <dbReference type="NCBI Taxonomy" id="1033008"/>
    <lineage>
        <taxon>Eukaryota</taxon>
        <taxon>Fungi</taxon>
        <taxon>Dikarya</taxon>
        <taxon>Basidiomycota</taxon>
        <taxon>Agaricomycotina</taxon>
        <taxon>Agaricomycetes</taxon>
        <taxon>Agaricomycetidae</taxon>
        <taxon>Agaricales</taxon>
        <taxon>Marasmiineae</taxon>
        <taxon>Mycenaceae</taxon>
        <taxon>Mycena</taxon>
    </lineage>
</organism>
<sequence length="197" mass="21910">MTNFAGYSTSEGIYETPNIWPDGGACSRGKSRKGEKRGHQIRLRKGCNRRGKYRRPISRRVQSRGKHGEQVCGQWGSSAWMVGIERADDRERARGRQALSAYGVWDRAAGGRQQAARTKGVDSERERAGEGQSQPVLGRSANAAVSRANGHRKLEIRVETRNNNMLAKLQSKQEGQRRRGARAVEGGSKMRMVMGTK</sequence>
<name>A0AAD7EA97_9AGAR</name>
<feature type="compositionally biased region" description="Low complexity" evidence="1">
    <location>
        <begin position="108"/>
        <end position="117"/>
    </location>
</feature>
<feature type="compositionally biased region" description="Polar residues" evidence="1">
    <location>
        <begin position="161"/>
        <end position="173"/>
    </location>
</feature>
<dbReference type="EMBL" id="JARIHO010000097">
    <property type="protein sequence ID" value="KAJ7305384.1"/>
    <property type="molecule type" value="Genomic_DNA"/>
</dbReference>